<dbReference type="Gramene" id="ONI22905">
    <property type="protein sequence ID" value="ONI22905"/>
    <property type="gene ID" value="PRUPE_2G158100"/>
</dbReference>
<dbReference type="Proteomes" id="UP000006882">
    <property type="component" value="Chromosome G2"/>
</dbReference>
<evidence type="ECO:0000313" key="1">
    <source>
        <dbReference type="EMBL" id="ONI22905.1"/>
    </source>
</evidence>
<evidence type="ECO:0000313" key="2">
    <source>
        <dbReference type="Proteomes" id="UP000006882"/>
    </source>
</evidence>
<organism evidence="1 2">
    <name type="scientific">Prunus persica</name>
    <name type="common">Peach</name>
    <name type="synonym">Amygdalus persica</name>
    <dbReference type="NCBI Taxonomy" id="3760"/>
    <lineage>
        <taxon>Eukaryota</taxon>
        <taxon>Viridiplantae</taxon>
        <taxon>Streptophyta</taxon>
        <taxon>Embryophyta</taxon>
        <taxon>Tracheophyta</taxon>
        <taxon>Spermatophyta</taxon>
        <taxon>Magnoliopsida</taxon>
        <taxon>eudicotyledons</taxon>
        <taxon>Gunneridae</taxon>
        <taxon>Pentapetalae</taxon>
        <taxon>rosids</taxon>
        <taxon>fabids</taxon>
        <taxon>Rosales</taxon>
        <taxon>Rosaceae</taxon>
        <taxon>Amygdaloideae</taxon>
        <taxon>Amygdaleae</taxon>
        <taxon>Prunus</taxon>
    </lineage>
</organism>
<sequence length="98" mass="10706">MAKPSIDISESFASTAKISGDISQKDVNNVLQFLIGVGVSGHVPDQFDAKKDSYSDLVRDLLEPLHISRGHVTCLVSVKPAVIDFMEELLLLLLRLCP</sequence>
<proteinExistence type="predicted"/>
<dbReference type="AlphaFoldDB" id="A0A251QJR6"/>
<keyword evidence="2" id="KW-1185">Reference proteome</keyword>
<dbReference type="EMBL" id="CM007652">
    <property type="protein sequence ID" value="ONI22905.1"/>
    <property type="molecule type" value="Genomic_DNA"/>
</dbReference>
<gene>
    <name evidence="1" type="ORF">PRUPE_2G158100</name>
</gene>
<reference evidence="1 2" key="1">
    <citation type="journal article" date="2013" name="Nat. Genet.">
        <title>The high-quality draft genome of peach (Prunus persica) identifies unique patterns of genetic diversity, domestication and genome evolution.</title>
        <authorList>
            <consortium name="International Peach Genome Initiative"/>
            <person name="Verde I."/>
            <person name="Abbott A.G."/>
            <person name="Scalabrin S."/>
            <person name="Jung S."/>
            <person name="Shu S."/>
            <person name="Marroni F."/>
            <person name="Zhebentyayeva T."/>
            <person name="Dettori M.T."/>
            <person name="Grimwood J."/>
            <person name="Cattonaro F."/>
            <person name="Zuccolo A."/>
            <person name="Rossini L."/>
            <person name="Jenkins J."/>
            <person name="Vendramin E."/>
            <person name="Meisel L.A."/>
            <person name="Decroocq V."/>
            <person name="Sosinski B."/>
            <person name="Prochnik S."/>
            <person name="Mitros T."/>
            <person name="Policriti A."/>
            <person name="Cipriani G."/>
            <person name="Dondini L."/>
            <person name="Ficklin S."/>
            <person name="Goodstein D.M."/>
            <person name="Xuan P."/>
            <person name="Del Fabbro C."/>
            <person name="Aramini V."/>
            <person name="Copetti D."/>
            <person name="Gonzalez S."/>
            <person name="Horner D.S."/>
            <person name="Falchi R."/>
            <person name="Lucas S."/>
            <person name="Mica E."/>
            <person name="Maldonado J."/>
            <person name="Lazzari B."/>
            <person name="Bielenberg D."/>
            <person name="Pirona R."/>
            <person name="Miculan M."/>
            <person name="Barakat A."/>
            <person name="Testolin R."/>
            <person name="Stella A."/>
            <person name="Tartarini S."/>
            <person name="Tonutti P."/>
            <person name="Arus P."/>
            <person name="Orellana A."/>
            <person name="Wells C."/>
            <person name="Main D."/>
            <person name="Vizzotto G."/>
            <person name="Silva H."/>
            <person name="Salamini F."/>
            <person name="Schmutz J."/>
            <person name="Morgante M."/>
            <person name="Rokhsar D.S."/>
        </authorList>
    </citation>
    <scope>NUCLEOTIDE SEQUENCE [LARGE SCALE GENOMIC DNA]</scope>
    <source>
        <strain evidence="2">cv. Nemared</strain>
    </source>
</reference>
<accession>A0A251QJR6</accession>
<name>A0A251QJR6_PRUPE</name>
<protein>
    <submittedName>
        <fullName evidence="1">Uncharacterized protein</fullName>
    </submittedName>
</protein>